<sequence length="247" mass="26592">MPSILTKARLLGLAACLLPAVFHCVPLRAQTVEPGVAFSTARPGSGLPSGWQNRPVLPGKKMTGYVLVADQGTTVLEADASGSASGLVHEGDFDLNKTPVVSWRWKVAAPIQNADNRVADREDSPARLVFFFGGQVDSLSIGDRAEMFAAHALGESLPYATLMYIWTNSAAPGTVIENPHSSRVQMIVVGNEVGKWQSLRRNVVADFEKVFHEKPGKLTGYGILTDTDNTGGVARAWYGDIRFSPQN</sequence>
<evidence type="ECO:0000256" key="1">
    <source>
        <dbReference type="SAM" id="SignalP"/>
    </source>
</evidence>
<gene>
    <name evidence="2" type="ORF">DDF84_029180</name>
</gene>
<dbReference type="OrthoDB" id="9775969at2"/>
<feature type="signal peptide" evidence="1">
    <location>
        <begin position="1"/>
        <end position="29"/>
    </location>
</feature>
<proteinExistence type="predicted"/>
<evidence type="ECO:0000313" key="3">
    <source>
        <dbReference type="Proteomes" id="UP000253772"/>
    </source>
</evidence>
<evidence type="ECO:0000313" key="2">
    <source>
        <dbReference type="EMBL" id="QBP13660.1"/>
    </source>
</evidence>
<reference evidence="2 3" key="1">
    <citation type="submission" date="2019-03" db="EMBL/GenBank/DDBJ databases">
        <title>Comparative insights into the high quality Complete genome sequence of highly metal resistant Cupriavidus metallidurans strain BS1 isolated from a gold-copper mine.</title>
        <authorList>
            <person name="Mazhar H.S."/>
            <person name="Rensing C."/>
        </authorList>
    </citation>
    <scope>NUCLEOTIDE SEQUENCE [LARGE SCALE GENOMIC DNA]</scope>
    <source>
        <strain evidence="2 3">BS1</strain>
    </source>
</reference>
<dbReference type="Proteomes" id="UP000253772">
    <property type="component" value="Chromosome c2"/>
</dbReference>
<dbReference type="AlphaFoldDB" id="A0A482J3Q9"/>
<dbReference type="EMBL" id="CP037901">
    <property type="protein sequence ID" value="QBP13660.1"/>
    <property type="molecule type" value="Genomic_DNA"/>
</dbReference>
<organism evidence="2 3">
    <name type="scientific">Cupriavidus metallidurans</name>
    <dbReference type="NCBI Taxonomy" id="119219"/>
    <lineage>
        <taxon>Bacteria</taxon>
        <taxon>Pseudomonadati</taxon>
        <taxon>Pseudomonadota</taxon>
        <taxon>Betaproteobacteria</taxon>
        <taxon>Burkholderiales</taxon>
        <taxon>Burkholderiaceae</taxon>
        <taxon>Cupriavidus</taxon>
    </lineage>
</organism>
<keyword evidence="1" id="KW-0732">Signal</keyword>
<dbReference type="RefSeq" id="WP_080672901.1">
    <property type="nucleotide sequence ID" value="NZ_CP037901.1"/>
</dbReference>
<dbReference type="Pfam" id="PF11249">
    <property type="entry name" value="DUF3047"/>
    <property type="match status" value="1"/>
</dbReference>
<name>A0A482J3Q9_9BURK</name>
<feature type="chain" id="PRO_5019783529" evidence="1">
    <location>
        <begin position="30"/>
        <end position="247"/>
    </location>
</feature>
<protein>
    <submittedName>
        <fullName evidence="2">DUF3047 domain-containing protein</fullName>
    </submittedName>
</protein>
<accession>A0A482J3Q9</accession>
<dbReference type="InterPro" id="IPR021409">
    <property type="entry name" value="DUF3047"/>
</dbReference>